<name>A0ABT1NT93_9MICC</name>
<sequence length="73" mass="7961">MDRRTPTNLAQRADALQLIEIPVYRHAANPELLSKVIDAYKSTLIYDLADEAEAGSLTARFGVMSVMGLGIVV</sequence>
<keyword evidence="2" id="KW-1185">Reference proteome</keyword>
<protein>
    <submittedName>
        <fullName evidence="1">Uncharacterized protein</fullName>
    </submittedName>
</protein>
<accession>A0ABT1NT93</accession>
<dbReference type="EMBL" id="JANFLP010000010">
    <property type="protein sequence ID" value="MCQ1950292.1"/>
    <property type="molecule type" value="Genomic_DNA"/>
</dbReference>
<gene>
    <name evidence="1" type="ORF">NNX28_10155</name>
</gene>
<organism evidence="1 2">
    <name type="scientific">Arthrobacter jinronghuae</name>
    <dbReference type="NCBI Taxonomy" id="2964609"/>
    <lineage>
        <taxon>Bacteria</taxon>
        <taxon>Bacillati</taxon>
        <taxon>Actinomycetota</taxon>
        <taxon>Actinomycetes</taxon>
        <taxon>Micrococcales</taxon>
        <taxon>Micrococcaceae</taxon>
        <taxon>Arthrobacter</taxon>
    </lineage>
</organism>
<comment type="caution">
    <text evidence="1">The sequence shown here is derived from an EMBL/GenBank/DDBJ whole genome shotgun (WGS) entry which is preliminary data.</text>
</comment>
<proteinExistence type="predicted"/>
<evidence type="ECO:0000313" key="2">
    <source>
        <dbReference type="Proteomes" id="UP001206924"/>
    </source>
</evidence>
<evidence type="ECO:0000313" key="1">
    <source>
        <dbReference type="EMBL" id="MCQ1950292.1"/>
    </source>
</evidence>
<reference evidence="1 2" key="1">
    <citation type="submission" date="2022-07" db="EMBL/GenBank/DDBJ databases">
        <title>Novel species in genus Arthrobacter.</title>
        <authorList>
            <person name="Liu Y."/>
        </authorList>
    </citation>
    <scope>NUCLEOTIDE SEQUENCE [LARGE SCALE GENOMIC DNA]</scope>
    <source>
        <strain evidence="2">zg-Y859</strain>
    </source>
</reference>
<dbReference type="Proteomes" id="UP001206924">
    <property type="component" value="Unassembled WGS sequence"/>
</dbReference>